<dbReference type="EMBL" id="BJXJ01000009">
    <property type="protein sequence ID" value="GEM75123.1"/>
    <property type="molecule type" value="Genomic_DNA"/>
</dbReference>
<accession>A0A511QCV5</accession>
<protein>
    <submittedName>
        <fullName evidence="3">Tellurium resistance protein TerZ</fullName>
    </submittedName>
</protein>
<dbReference type="RefSeq" id="WP_039981973.1">
    <property type="nucleotide sequence ID" value="NZ_BAOJ01000087.1"/>
</dbReference>
<keyword evidence="4" id="KW-1185">Reference proteome</keyword>
<dbReference type="InterPro" id="IPR051324">
    <property type="entry name" value="Stress/Tellurium_Resist"/>
</dbReference>
<dbReference type="Gene3D" id="2.60.60.30">
    <property type="entry name" value="sav2460 like domains"/>
    <property type="match status" value="1"/>
</dbReference>
<dbReference type="OrthoDB" id="570928at2"/>
<gene>
    <name evidence="3" type="ORF">VSA01S_12350</name>
</gene>
<dbReference type="PANTHER" id="PTHR32097:SF17">
    <property type="entry name" value="CAMP-BINDING PROTEIN 1-RELATED"/>
    <property type="match status" value="1"/>
</dbReference>
<evidence type="ECO:0000313" key="4">
    <source>
        <dbReference type="Proteomes" id="UP000321922"/>
    </source>
</evidence>
<dbReference type="AlphaFoldDB" id="A0A511QCV5"/>
<evidence type="ECO:0000256" key="1">
    <source>
        <dbReference type="ARBA" id="ARBA00022686"/>
    </source>
</evidence>
<dbReference type="Proteomes" id="UP000321922">
    <property type="component" value="Unassembled WGS sequence"/>
</dbReference>
<evidence type="ECO:0000259" key="2">
    <source>
        <dbReference type="Pfam" id="PF02342"/>
    </source>
</evidence>
<reference evidence="3 4" key="1">
    <citation type="submission" date="2019-07" db="EMBL/GenBank/DDBJ databases">
        <title>Whole genome shotgun sequence of Vibrio sagamiensis NBRC 104589.</title>
        <authorList>
            <person name="Hosoyama A."/>
            <person name="Uohara A."/>
            <person name="Ohji S."/>
            <person name="Ichikawa N."/>
        </authorList>
    </citation>
    <scope>NUCLEOTIDE SEQUENCE [LARGE SCALE GENOMIC DNA]</scope>
    <source>
        <strain evidence="3 4">NBRC 104589</strain>
    </source>
</reference>
<keyword evidence="1" id="KW-0778">Tellurium resistance</keyword>
<evidence type="ECO:0000313" key="3">
    <source>
        <dbReference type="EMBL" id="GEM75123.1"/>
    </source>
</evidence>
<dbReference type="CDD" id="cd06974">
    <property type="entry name" value="TerD_like"/>
    <property type="match status" value="1"/>
</dbReference>
<name>A0A511QCV5_9VIBR</name>
<dbReference type="InterPro" id="IPR003325">
    <property type="entry name" value="TerD"/>
</dbReference>
<dbReference type="GO" id="GO:0046690">
    <property type="term" value="P:response to tellurium ion"/>
    <property type="evidence" value="ECO:0007669"/>
    <property type="project" value="UniProtKB-KW"/>
</dbReference>
<comment type="caution">
    <text evidence="3">The sequence shown here is derived from an EMBL/GenBank/DDBJ whole genome shotgun (WGS) entry which is preliminary data.</text>
</comment>
<feature type="domain" description="TerD" evidence="2">
    <location>
        <begin position="1"/>
        <end position="177"/>
    </location>
</feature>
<organism evidence="3 4">
    <name type="scientific">Vibrio sagamiensis NBRC 104589</name>
    <dbReference type="NCBI Taxonomy" id="1219064"/>
    <lineage>
        <taxon>Bacteria</taxon>
        <taxon>Pseudomonadati</taxon>
        <taxon>Pseudomonadota</taxon>
        <taxon>Gammaproteobacteria</taxon>
        <taxon>Vibrionales</taxon>
        <taxon>Vibrionaceae</taxon>
        <taxon>Vibrio</taxon>
    </lineage>
</organism>
<proteinExistence type="predicted"/>
<dbReference type="PANTHER" id="PTHR32097">
    <property type="entry name" value="CAMP-BINDING PROTEIN 1-RELATED"/>
    <property type="match status" value="1"/>
</dbReference>
<dbReference type="Pfam" id="PF02342">
    <property type="entry name" value="TerD"/>
    <property type="match status" value="1"/>
</dbReference>
<sequence>MAINLSKNTTISLTKEVDKLSSIKVGLGWDVAKAKGLFASFFGSDSIDLDASCLLIDKDKQVIDTIWYRQLRSKCRSVHHQGDNRTGEGEGDDETISINLNKLPSSVKYIAITVNSFTGQSFENVRNAFCRVRDQSSKEVCRYTLTEQGDHTGIFIGLLSYDNQEWHFTSKGVTTSGNSVKQLEATVINHI</sequence>